<dbReference type="STRING" id="1244108.SAMN05444004_114109"/>
<accession>A0A1H3T0Y3</accession>
<keyword evidence="1" id="KW-1133">Transmembrane helix</keyword>
<name>A0A1H3T0Y3_9RHOB</name>
<evidence type="ECO:0000313" key="2">
    <source>
        <dbReference type="EMBL" id="SDZ44013.1"/>
    </source>
</evidence>
<feature type="transmembrane region" description="Helical" evidence="1">
    <location>
        <begin position="29"/>
        <end position="49"/>
    </location>
</feature>
<protein>
    <submittedName>
        <fullName evidence="2">Uncharacterized protein</fullName>
    </submittedName>
</protein>
<evidence type="ECO:0000256" key="1">
    <source>
        <dbReference type="SAM" id="Phobius"/>
    </source>
</evidence>
<dbReference type="AlphaFoldDB" id="A0A1H3T0Y3"/>
<keyword evidence="3" id="KW-1185">Reference proteome</keyword>
<keyword evidence="1" id="KW-0812">Transmembrane</keyword>
<gene>
    <name evidence="2" type="ORF">SAMN05444004_114109</name>
</gene>
<sequence length="53" mass="5707">MNSCMNLPFWGAFCIGDMTVDIAGYSLNLLHPGVAVSLILALVLCTFIFKSPT</sequence>
<dbReference type="EMBL" id="FNPX01000014">
    <property type="protein sequence ID" value="SDZ44013.1"/>
    <property type="molecule type" value="Genomic_DNA"/>
</dbReference>
<proteinExistence type="predicted"/>
<evidence type="ECO:0000313" key="3">
    <source>
        <dbReference type="Proteomes" id="UP000198914"/>
    </source>
</evidence>
<dbReference type="Proteomes" id="UP000198914">
    <property type="component" value="Unassembled WGS sequence"/>
</dbReference>
<reference evidence="3" key="1">
    <citation type="submission" date="2016-10" db="EMBL/GenBank/DDBJ databases">
        <authorList>
            <person name="Varghese N."/>
            <person name="Submissions S."/>
        </authorList>
    </citation>
    <scope>NUCLEOTIDE SEQUENCE [LARGE SCALE GENOMIC DNA]</scope>
    <source>
        <strain evidence="3">DSM 100420</strain>
    </source>
</reference>
<organism evidence="2 3">
    <name type="scientific">Jannaschia faecimaris</name>
    <dbReference type="NCBI Taxonomy" id="1244108"/>
    <lineage>
        <taxon>Bacteria</taxon>
        <taxon>Pseudomonadati</taxon>
        <taxon>Pseudomonadota</taxon>
        <taxon>Alphaproteobacteria</taxon>
        <taxon>Rhodobacterales</taxon>
        <taxon>Roseobacteraceae</taxon>
        <taxon>Jannaschia</taxon>
    </lineage>
</organism>
<keyword evidence="1" id="KW-0472">Membrane</keyword>